<evidence type="ECO:0000313" key="9">
    <source>
        <dbReference type="Proteomes" id="UP000036987"/>
    </source>
</evidence>
<evidence type="ECO:0000256" key="1">
    <source>
        <dbReference type="ARBA" id="ARBA00004123"/>
    </source>
</evidence>
<dbReference type="OrthoDB" id="596845at2759"/>
<evidence type="ECO:0000259" key="7">
    <source>
        <dbReference type="PROSITE" id="PS50863"/>
    </source>
</evidence>
<dbReference type="SUPFAM" id="SSF101936">
    <property type="entry name" value="DNA-binding pseudobarrel domain"/>
    <property type="match status" value="6"/>
</dbReference>
<evidence type="ECO:0000256" key="6">
    <source>
        <dbReference type="ARBA" id="ARBA00023242"/>
    </source>
</evidence>
<keyword evidence="9" id="KW-1185">Reference proteome</keyword>
<accession>A0A0K9PF54</accession>
<keyword evidence="2" id="KW-0677">Repeat</keyword>
<dbReference type="AlphaFoldDB" id="A0A0K9PF54"/>
<comment type="caution">
    <text evidence="8">The sequence shown here is derived from an EMBL/GenBank/DDBJ whole genome shotgun (WGS) entry which is preliminary data.</text>
</comment>
<reference evidence="9" key="1">
    <citation type="journal article" date="2016" name="Nature">
        <title>The genome of the seagrass Zostera marina reveals angiosperm adaptation to the sea.</title>
        <authorList>
            <person name="Olsen J.L."/>
            <person name="Rouze P."/>
            <person name="Verhelst B."/>
            <person name="Lin Y.-C."/>
            <person name="Bayer T."/>
            <person name="Collen J."/>
            <person name="Dattolo E."/>
            <person name="De Paoli E."/>
            <person name="Dittami S."/>
            <person name="Maumus F."/>
            <person name="Michel G."/>
            <person name="Kersting A."/>
            <person name="Lauritano C."/>
            <person name="Lohaus R."/>
            <person name="Toepel M."/>
            <person name="Tonon T."/>
            <person name="Vanneste K."/>
            <person name="Amirebrahimi M."/>
            <person name="Brakel J."/>
            <person name="Bostroem C."/>
            <person name="Chovatia M."/>
            <person name="Grimwood J."/>
            <person name="Jenkins J.W."/>
            <person name="Jueterbock A."/>
            <person name="Mraz A."/>
            <person name="Stam W.T."/>
            <person name="Tice H."/>
            <person name="Bornberg-Bauer E."/>
            <person name="Green P.J."/>
            <person name="Pearson G.A."/>
            <person name="Procaccini G."/>
            <person name="Duarte C.M."/>
            <person name="Schmutz J."/>
            <person name="Reusch T.B.H."/>
            <person name="Van de Peer Y."/>
        </authorList>
    </citation>
    <scope>NUCLEOTIDE SEQUENCE [LARGE SCALE GENOMIC DNA]</scope>
    <source>
        <strain evidence="9">cv. Finnish</strain>
    </source>
</reference>
<dbReference type="InterPro" id="IPR003340">
    <property type="entry name" value="B3_DNA-bd"/>
</dbReference>
<keyword evidence="5" id="KW-0804">Transcription</keyword>
<gene>
    <name evidence="8" type="ORF">ZOSMA_287G00130</name>
</gene>
<dbReference type="OMA" id="PSCCEIE"/>
<sequence>MVDIEEESFVFFKILLDDFKNKLILSEKVAAMSEKWSELKLRTALGDMKKKVWEVEIRDSDGMFYLAGDEWRGFVDDHDFQFGYFLVFFYCSDVTFYVVPFDLSGYRIAYDRPIIDYGHALVLVDDDDEDDDDGSKVVVAQKPTGNEKKRRNLKLQNKPRFKFDLQSSYHQFDTIAGRIKMMKKMTVKKPQFEITIQPSYISKRLLNFPSLFCVANDLISINEVQISTNIGSWTVKFYHSQLKKGGIQNFLSTGLISFFRENNLKQGDVCIFKLLSKHEDRANFYVTKEGSKEVEFSRKEDSSNVSRRNISRKRDDDHILKMDKKKNTVENNLKIQKRAQFKINIKPTNGGNDRLKEQKMTKKMILLKPQFKIIIQPSYVKKGIMYFPNHFRDANDLQSINEVHLSTTIGSWTVNFCHSRMKSGGLQSFFSAGWASFRSENNLKQGDVCIFDLSSKQKNIANFYVEVSRSGNNSNVFERNIRRKLDDDGNQMCEKKNTAEKNLKVQKRPQFKKNIKSTNGGDDDGRMRVQKMRKEMIVKKPQFEIIIQPSYISRKKMNFPIAFRDENGLRNTDEANLTTTIGRWTVRFCHYPSSNGIRSFFAAGWPSFCKENNIKSGDVCIFKLLSKLDNIANFVVTKQVKFSRMEDNSTVPKRNLARKIRNGGEITFDDKPKMDIKIKHKSQKNPRFKIHMQTSYSRYMHFPSEFRDSYDLSGIDEVILNRKGRLWLVSFRHYKRTYNLRSFFTLGWETFKRENNLKTGDVCTFELLLKKANKAIFLVKKKVIFSRKEDNSSDVQSRNANQPNYATGSRSLASRPHFEVKLKNSHFVKTNCMHIPVSFGTYFRGRSKVILTNSLSESWEVGISEEKRGTCVYHRLSKGWKEFCHDNKLEKDDVCSFELISEEGAEKLELIVTFAIHIS</sequence>
<proteinExistence type="predicted"/>
<dbReference type="PROSITE" id="PS50863">
    <property type="entry name" value="B3"/>
    <property type="match status" value="5"/>
</dbReference>
<dbReference type="Proteomes" id="UP000036987">
    <property type="component" value="Unassembled WGS sequence"/>
</dbReference>
<feature type="domain" description="TF-B3" evidence="7">
    <location>
        <begin position="685"/>
        <end position="782"/>
    </location>
</feature>
<keyword evidence="4" id="KW-0238">DNA-binding</keyword>
<name>A0A0K9PF54_ZOSMR</name>
<protein>
    <recommendedName>
        <fullName evidence="7">TF-B3 domain-containing protein</fullName>
    </recommendedName>
</protein>
<dbReference type="CDD" id="cd10017">
    <property type="entry name" value="B3_DNA"/>
    <property type="match status" value="5"/>
</dbReference>
<dbReference type="EMBL" id="LFYR01000955">
    <property type="protein sequence ID" value="KMZ66850.1"/>
    <property type="molecule type" value="Genomic_DNA"/>
</dbReference>
<feature type="domain" description="TF-B3" evidence="7">
    <location>
        <begin position="818"/>
        <end position="914"/>
    </location>
</feature>
<feature type="domain" description="TF-B3" evidence="7">
    <location>
        <begin position="370"/>
        <end position="471"/>
    </location>
</feature>
<dbReference type="PANTHER" id="PTHR31674">
    <property type="entry name" value="B3 DOMAIN-CONTAINING PROTEIN REM-LIKE 3-RELATED"/>
    <property type="match status" value="1"/>
</dbReference>
<evidence type="ECO:0000256" key="4">
    <source>
        <dbReference type="ARBA" id="ARBA00023125"/>
    </source>
</evidence>
<dbReference type="GO" id="GO:0005634">
    <property type="term" value="C:nucleus"/>
    <property type="evidence" value="ECO:0007669"/>
    <property type="project" value="UniProtKB-SubCell"/>
</dbReference>
<keyword evidence="3" id="KW-0805">Transcription regulation</keyword>
<evidence type="ECO:0000256" key="3">
    <source>
        <dbReference type="ARBA" id="ARBA00023015"/>
    </source>
</evidence>
<feature type="domain" description="TF-B3" evidence="7">
    <location>
        <begin position="45"/>
        <end position="104"/>
    </location>
</feature>
<dbReference type="PANTHER" id="PTHR31674:SF62">
    <property type="entry name" value="B3 DOMAIN-CONTAINING PROTEIN REM14-RELATED"/>
    <property type="match status" value="1"/>
</dbReference>
<organism evidence="8 9">
    <name type="scientific">Zostera marina</name>
    <name type="common">Eelgrass</name>
    <dbReference type="NCBI Taxonomy" id="29655"/>
    <lineage>
        <taxon>Eukaryota</taxon>
        <taxon>Viridiplantae</taxon>
        <taxon>Streptophyta</taxon>
        <taxon>Embryophyta</taxon>
        <taxon>Tracheophyta</taxon>
        <taxon>Spermatophyta</taxon>
        <taxon>Magnoliopsida</taxon>
        <taxon>Liliopsida</taxon>
        <taxon>Zosteraceae</taxon>
        <taxon>Zostera</taxon>
    </lineage>
</organism>
<dbReference type="Pfam" id="PF02362">
    <property type="entry name" value="B3"/>
    <property type="match status" value="5"/>
</dbReference>
<keyword evidence="6" id="KW-0539">Nucleus</keyword>
<dbReference type="GO" id="GO:0003677">
    <property type="term" value="F:DNA binding"/>
    <property type="evidence" value="ECO:0007669"/>
    <property type="project" value="UniProtKB-KW"/>
</dbReference>
<feature type="domain" description="TF-B3" evidence="7">
    <location>
        <begin position="542"/>
        <end position="640"/>
    </location>
</feature>
<dbReference type="InterPro" id="IPR039218">
    <property type="entry name" value="REM_fam"/>
</dbReference>
<comment type="subcellular location">
    <subcellularLocation>
        <location evidence="1">Nucleus</location>
    </subcellularLocation>
</comment>
<dbReference type="SMART" id="SM01019">
    <property type="entry name" value="B3"/>
    <property type="match status" value="6"/>
</dbReference>
<evidence type="ECO:0000256" key="2">
    <source>
        <dbReference type="ARBA" id="ARBA00022737"/>
    </source>
</evidence>
<evidence type="ECO:0000256" key="5">
    <source>
        <dbReference type="ARBA" id="ARBA00023163"/>
    </source>
</evidence>
<evidence type="ECO:0000313" key="8">
    <source>
        <dbReference type="EMBL" id="KMZ66850.1"/>
    </source>
</evidence>
<dbReference type="Gene3D" id="2.40.330.10">
    <property type="entry name" value="DNA-binding pseudobarrel domain"/>
    <property type="match status" value="6"/>
</dbReference>
<dbReference type="InterPro" id="IPR015300">
    <property type="entry name" value="DNA-bd_pseudobarrel_sf"/>
</dbReference>